<protein>
    <recommendedName>
        <fullName evidence="8">Peptidoglycan-associated lipoprotein</fullName>
        <shortName evidence="8">PAL</shortName>
    </recommendedName>
</protein>
<dbReference type="AlphaFoldDB" id="A0A8J7S2W6"/>
<feature type="region of interest" description="Disordered" evidence="9">
    <location>
        <begin position="20"/>
        <end position="58"/>
    </location>
</feature>
<organism evidence="12 13">
    <name type="scientific">Marivibrio halodurans</name>
    <dbReference type="NCBI Taxonomy" id="2039722"/>
    <lineage>
        <taxon>Bacteria</taxon>
        <taxon>Pseudomonadati</taxon>
        <taxon>Pseudomonadota</taxon>
        <taxon>Alphaproteobacteria</taxon>
        <taxon>Rhodospirillales</taxon>
        <taxon>Rhodospirillaceae</taxon>
        <taxon>Marivibrio</taxon>
    </lineage>
</organism>
<dbReference type="InterPro" id="IPR039001">
    <property type="entry name" value="Pal"/>
</dbReference>
<dbReference type="PANTHER" id="PTHR30329">
    <property type="entry name" value="STATOR ELEMENT OF FLAGELLAR MOTOR COMPLEX"/>
    <property type="match status" value="1"/>
</dbReference>
<dbReference type="GO" id="GO:0009279">
    <property type="term" value="C:cell outer membrane"/>
    <property type="evidence" value="ECO:0007669"/>
    <property type="project" value="UniProtKB-SubCell"/>
</dbReference>
<evidence type="ECO:0000256" key="1">
    <source>
        <dbReference type="ARBA" id="ARBA00022618"/>
    </source>
</evidence>
<evidence type="ECO:0000313" key="13">
    <source>
        <dbReference type="Proteomes" id="UP000672602"/>
    </source>
</evidence>
<accession>A0A8J7S2W6</accession>
<comment type="similarity">
    <text evidence="8">Belongs to the Pal lipoprotein family.</text>
</comment>
<evidence type="ECO:0000256" key="3">
    <source>
        <dbReference type="ARBA" id="ARBA00023136"/>
    </source>
</evidence>
<dbReference type="NCBIfam" id="TIGR02802">
    <property type="entry name" value="Pal_lipo"/>
    <property type="match status" value="1"/>
</dbReference>
<comment type="subcellular location">
    <subcellularLocation>
        <location evidence="8">Cell outer membrane</location>
        <topology evidence="8">Lipid-anchor</topology>
    </subcellularLocation>
</comment>
<dbReference type="CDD" id="cd07185">
    <property type="entry name" value="OmpA_C-like"/>
    <property type="match status" value="1"/>
</dbReference>
<evidence type="ECO:0000259" key="11">
    <source>
        <dbReference type="PROSITE" id="PS51123"/>
    </source>
</evidence>
<evidence type="ECO:0000256" key="10">
    <source>
        <dbReference type="SAM" id="SignalP"/>
    </source>
</evidence>
<evidence type="ECO:0000313" key="12">
    <source>
        <dbReference type="EMBL" id="MBP5857684.1"/>
    </source>
</evidence>
<dbReference type="EMBL" id="JAGMWN010000005">
    <property type="protein sequence ID" value="MBP5857684.1"/>
    <property type="molecule type" value="Genomic_DNA"/>
</dbReference>
<gene>
    <name evidence="8 12" type="primary">pal</name>
    <name evidence="12" type="ORF">KAJ83_11745</name>
</gene>
<evidence type="ECO:0000256" key="7">
    <source>
        <dbReference type="ARBA" id="ARBA00023306"/>
    </source>
</evidence>
<dbReference type="PANTHER" id="PTHR30329:SF21">
    <property type="entry name" value="LIPOPROTEIN YIAD-RELATED"/>
    <property type="match status" value="1"/>
</dbReference>
<evidence type="ECO:0000256" key="8">
    <source>
        <dbReference type="HAMAP-Rule" id="MF_02204"/>
    </source>
</evidence>
<dbReference type="InterPro" id="IPR050330">
    <property type="entry name" value="Bact_OuterMem_StrucFunc"/>
</dbReference>
<evidence type="ECO:0000256" key="5">
    <source>
        <dbReference type="ARBA" id="ARBA00023237"/>
    </source>
</evidence>
<keyword evidence="6 8" id="KW-0449">Lipoprotein</keyword>
<dbReference type="Pfam" id="PF00691">
    <property type="entry name" value="OmpA"/>
    <property type="match status" value="1"/>
</dbReference>
<keyword evidence="5 8" id="KW-0998">Cell outer membrane</keyword>
<keyword evidence="1 8" id="KW-0132">Cell division</keyword>
<dbReference type="Gene3D" id="3.30.1330.60">
    <property type="entry name" value="OmpA-like domain"/>
    <property type="match status" value="1"/>
</dbReference>
<dbReference type="InterPro" id="IPR014169">
    <property type="entry name" value="Pal_lipo_C"/>
</dbReference>
<keyword evidence="13" id="KW-1185">Reference proteome</keyword>
<evidence type="ECO:0000256" key="4">
    <source>
        <dbReference type="ARBA" id="ARBA00023139"/>
    </source>
</evidence>
<keyword evidence="3 8" id="KW-0472">Membrane</keyword>
<evidence type="ECO:0000256" key="6">
    <source>
        <dbReference type="ARBA" id="ARBA00023288"/>
    </source>
</evidence>
<reference evidence="12" key="1">
    <citation type="submission" date="2021-04" db="EMBL/GenBank/DDBJ databases">
        <authorList>
            <person name="Zhang D.-C."/>
        </authorList>
    </citation>
    <scope>NUCLEOTIDE SEQUENCE</scope>
    <source>
        <strain evidence="12">CGMCC 1.15697</strain>
    </source>
</reference>
<sequence length="177" mass="18911">MRVKMISLLAALTLVAACASEPEETADTSGQGSSETTTTTTTSEPTTSSAPSITPGSEEEFITEVGDRVFFALDSSELSSSARATLDRQSEWLQQYPSTQVVVEGHCDERGTREYNLALGERRANAVKEYLVSQGVDPNRVRTISYGKERPAVAGSTEAAWAQNRRGVTDIVSGAAS</sequence>
<keyword evidence="7 8" id="KW-0131">Cell cycle</keyword>
<dbReference type="HAMAP" id="MF_02204">
    <property type="entry name" value="Pal"/>
    <property type="match status" value="1"/>
</dbReference>
<dbReference type="RefSeq" id="WP_210682271.1">
    <property type="nucleotide sequence ID" value="NZ_JAGMWN010000005.1"/>
</dbReference>
<feature type="chain" id="PRO_5035192428" description="Peptidoglycan-associated lipoprotein" evidence="10">
    <location>
        <begin position="20"/>
        <end position="177"/>
    </location>
</feature>
<feature type="domain" description="OmpA-like" evidence="11">
    <location>
        <begin position="58"/>
        <end position="175"/>
    </location>
</feature>
<evidence type="ECO:0000256" key="9">
    <source>
        <dbReference type="SAM" id="MobiDB-lite"/>
    </source>
</evidence>
<dbReference type="PROSITE" id="PS51123">
    <property type="entry name" value="OMPA_2"/>
    <property type="match status" value="1"/>
</dbReference>
<dbReference type="InterPro" id="IPR006665">
    <property type="entry name" value="OmpA-like"/>
</dbReference>
<keyword evidence="4 8" id="KW-0564">Palmitate</keyword>
<keyword evidence="2 8" id="KW-0732">Signal</keyword>
<name>A0A8J7S2W6_9PROT</name>
<dbReference type="GO" id="GO:0051301">
    <property type="term" value="P:cell division"/>
    <property type="evidence" value="ECO:0007669"/>
    <property type="project" value="UniProtKB-UniRule"/>
</dbReference>
<dbReference type="PRINTS" id="PR01021">
    <property type="entry name" value="OMPADOMAIN"/>
</dbReference>
<proteinExistence type="inferred from homology"/>
<feature type="compositionally biased region" description="Low complexity" evidence="9">
    <location>
        <begin position="28"/>
        <end position="56"/>
    </location>
</feature>
<comment type="function">
    <text evidence="8">Part of the Tol-Pal system, which plays a role in outer membrane invagination during cell division and is important for maintaining outer membrane integrity.</text>
</comment>
<dbReference type="InterPro" id="IPR006664">
    <property type="entry name" value="OMP_bac"/>
</dbReference>
<evidence type="ECO:0000256" key="2">
    <source>
        <dbReference type="ARBA" id="ARBA00022729"/>
    </source>
</evidence>
<comment type="subunit">
    <text evidence="8">The Tol-Pal system is composed of five core proteins: the inner membrane proteins TolA, TolQ and TolR, the periplasmic protein TolB and the outer membrane protein Pal. They form a network linking the inner and outer membranes and the peptidoglycan layer.</text>
</comment>
<comment type="caution">
    <text evidence="12">The sequence shown here is derived from an EMBL/GenBank/DDBJ whole genome shotgun (WGS) entry which is preliminary data.</text>
</comment>
<dbReference type="SUPFAM" id="SSF103088">
    <property type="entry name" value="OmpA-like"/>
    <property type="match status" value="1"/>
</dbReference>
<dbReference type="InterPro" id="IPR036737">
    <property type="entry name" value="OmpA-like_sf"/>
</dbReference>
<dbReference type="Proteomes" id="UP000672602">
    <property type="component" value="Unassembled WGS sequence"/>
</dbReference>
<dbReference type="PROSITE" id="PS51257">
    <property type="entry name" value="PROKAR_LIPOPROTEIN"/>
    <property type="match status" value="1"/>
</dbReference>
<feature type="signal peptide" evidence="10">
    <location>
        <begin position="1"/>
        <end position="19"/>
    </location>
</feature>